<proteinExistence type="predicted"/>
<comment type="caution">
    <text evidence="1">The sequence shown here is derived from an EMBL/GenBank/DDBJ whole genome shotgun (WGS) entry which is preliminary data.</text>
</comment>
<sequence>MNDFYGINDYSDYESNNETNNESSDDEIEPLIDANNLCDDFQMNEEFKESQVQNLDEIIHSSIPVEAINEQNKDQQKVKKCSCADVIKKLVRIYSNNSFITGNDKWIRDCKNDAELANKINDEIEQLIKDKKRVLSSYILNDEHINFFMNNHSLCETIDDILDLFYYHFGIHDTYIHTNHLYFNDINKDYNLMPDVKNWLNGLIFMLERFISINYSNDTFHFKISPALNANTKYSHDLFNNNFEYYTKNQERIYEKRGSPPTGPNGEVYQVHVKLWYSSVDSLILPSLWSPLSKEITIKDKPTVYNAVPKETQYSNVKLIKLYNDLLDERIQRLLNHYIENCEEDAQISVVVVFGYDENKDQFFIYSSTDAPYDKGYNYQYFQSSAKFQEAINFSKRVYLSNEKHKGQIHPYCYENVKQYLAQYNIELLNEEPKPTEYWYALKYVKFYFGSKLRIKQPRYLKKFFEKHGTIDYIDIREIFENAEIEQFGYEIELTLRKEDIELIDNDPSCQMFWFKIGGNEFEATYDEWVNHNIPNFELIKKVMTALKNENCVIISKFINESTPFKYIYNNKEYEITWKKWRDCVRPHKNNRLTHDNVKQILSNENCELISTYKNLKSVITYIYDGQQYSVRFDHWKDRHQRPHLK</sequence>
<evidence type="ECO:0000313" key="1">
    <source>
        <dbReference type="EMBL" id="KAK8845052.1"/>
    </source>
</evidence>
<evidence type="ECO:0000313" key="2">
    <source>
        <dbReference type="Proteomes" id="UP001470230"/>
    </source>
</evidence>
<accession>A0ABR2HEI4</accession>
<organism evidence="1 2">
    <name type="scientific">Tritrichomonas musculus</name>
    <dbReference type="NCBI Taxonomy" id="1915356"/>
    <lineage>
        <taxon>Eukaryota</taxon>
        <taxon>Metamonada</taxon>
        <taxon>Parabasalia</taxon>
        <taxon>Tritrichomonadida</taxon>
        <taxon>Tritrichomonadidae</taxon>
        <taxon>Tritrichomonas</taxon>
    </lineage>
</organism>
<name>A0ABR2HEI4_9EUKA</name>
<reference evidence="1 2" key="1">
    <citation type="submission" date="2024-04" db="EMBL/GenBank/DDBJ databases">
        <title>Tritrichomonas musculus Genome.</title>
        <authorList>
            <person name="Alves-Ferreira E."/>
            <person name="Grigg M."/>
            <person name="Lorenzi H."/>
            <person name="Galac M."/>
        </authorList>
    </citation>
    <scope>NUCLEOTIDE SEQUENCE [LARGE SCALE GENOMIC DNA]</scope>
    <source>
        <strain evidence="1 2">EAF2021</strain>
    </source>
</reference>
<gene>
    <name evidence="1" type="ORF">M9Y10_021228</name>
</gene>
<keyword evidence="2" id="KW-1185">Reference proteome</keyword>
<dbReference type="Proteomes" id="UP001470230">
    <property type="component" value="Unassembled WGS sequence"/>
</dbReference>
<dbReference type="EMBL" id="JAPFFF010000031">
    <property type="protein sequence ID" value="KAK8845052.1"/>
    <property type="molecule type" value="Genomic_DNA"/>
</dbReference>
<protein>
    <submittedName>
        <fullName evidence="1">Uncharacterized protein</fullName>
    </submittedName>
</protein>